<dbReference type="GO" id="GO:0004867">
    <property type="term" value="F:serine-type endopeptidase inhibitor activity"/>
    <property type="evidence" value="ECO:0007669"/>
    <property type="project" value="InterPro"/>
</dbReference>
<reference evidence="2" key="1">
    <citation type="submission" date="2023-06" db="EMBL/GenBank/DDBJ databases">
        <title>Genomic analysis of the entomopathogenic nematode Steinernema hermaphroditum.</title>
        <authorList>
            <person name="Schwarz E.M."/>
            <person name="Heppert J.K."/>
            <person name="Baniya A."/>
            <person name="Schwartz H.T."/>
            <person name="Tan C.-H."/>
            <person name="Antoshechkin I."/>
            <person name="Sternberg P.W."/>
            <person name="Goodrich-Blair H."/>
            <person name="Dillman A.R."/>
        </authorList>
    </citation>
    <scope>NUCLEOTIDE SEQUENCE</scope>
    <source>
        <strain evidence="2">PS9179</strain>
        <tissue evidence="2">Whole animal</tissue>
    </source>
</reference>
<dbReference type="EMBL" id="JAUCMV010000004">
    <property type="protein sequence ID" value="KAK0401777.1"/>
    <property type="molecule type" value="Genomic_DNA"/>
</dbReference>
<sequence length="123" mass="13835">MQICLYIVVAVMLSSAESIPVRTRHWSRFNASVFGINARTEPQPRHVVEASHKVTRKAVINPSCLVQLPNTLMFQGFLQPVFTFDSNIMNCLIVYGVTVRTGAPNVFRSLRDCKQTCCSGKWC</sequence>
<evidence type="ECO:0000313" key="3">
    <source>
        <dbReference type="Proteomes" id="UP001175271"/>
    </source>
</evidence>
<evidence type="ECO:0000313" key="2">
    <source>
        <dbReference type="EMBL" id="KAK0401777.1"/>
    </source>
</evidence>
<feature type="signal peptide" evidence="1">
    <location>
        <begin position="1"/>
        <end position="18"/>
    </location>
</feature>
<dbReference type="AlphaFoldDB" id="A0AA39LLI2"/>
<feature type="chain" id="PRO_5041220409" description="BPTI/Kunitz inhibitor domain-containing protein" evidence="1">
    <location>
        <begin position="19"/>
        <end position="123"/>
    </location>
</feature>
<dbReference type="Proteomes" id="UP001175271">
    <property type="component" value="Unassembled WGS sequence"/>
</dbReference>
<comment type="caution">
    <text evidence="2">The sequence shown here is derived from an EMBL/GenBank/DDBJ whole genome shotgun (WGS) entry which is preliminary data.</text>
</comment>
<name>A0AA39LLI2_9BILA</name>
<dbReference type="InterPro" id="IPR036880">
    <property type="entry name" value="Kunitz_BPTI_sf"/>
</dbReference>
<accession>A0AA39LLI2</accession>
<evidence type="ECO:0000256" key="1">
    <source>
        <dbReference type="SAM" id="SignalP"/>
    </source>
</evidence>
<keyword evidence="3" id="KW-1185">Reference proteome</keyword>
<gene>
    <name evidence="2" type="ORF">QR680_015964</name>
</gene>
<keyword evidence="1" id="KW-0732">Signal</keyword>
<proteinExistence type="predicted"/>
<dbReference type="SUPFAM" id="SSF57362">
    <property type="entry name" value="BPTI-like"/>
    <property type="match status" value="1"/>
</dbReference>
<protein>
    <recommendedName>
        <fullName evidence="4">BPTI/Kunitz inhibitor domain-containing protein</fullName>
    </recommendedName>
</protein>
<evidence type="ECO:0008006" key="4">
    <source>
        <dbReference type="Google" id="ProtNLM"/>
    </source>
</evidence>
<organism evidence="2 3">
    <name type="scientific">Steinernema hermaphroditum</name>
    <dbReference type="NCBI Taxonomy" id="289476"/>
    <lineage>
        <taxon>Eukaryota</taxon>
        <taxon>Metazoa</taxon>
        <taxon>Ecdysozoa</taxon>
        <taxon>Nematoda</taxon>
        <taxon>Chromadorea</taxon>
        <taxon>Rhabditida</taxon>
        <taxon>Tylenchina</taxon>
        <taxon>Panagrolaimomorpha</taxon>
        <taxon>Strongyloidoidea</taxon>
        <taxon>Steinernematidae</taxon>
        <taxon>Steinernema</taxon>
    </lineage>
</organism>